<gene>
    <name evidence="7" type="ORF">CLV54_1939</name>
</gene>
<dbReference type="AlphaFoldDB" id="A0A2M9BW47"/>
<dbReference type="SUPFAM" id="SSF48498">
    <property type="entry name" value="Tetracyclin repressor-like, C-terminal domain"/>
    <property type="match status" value="1"/>
</dbReference>
<dbReference type="PANTHER" id="PTHR47506">
    <property type="entry name" value="TRANSCRIPTIONAL REGULATORY PROTEIN"/>
    <property type="match status" value="1"/>
</dbReference>
<reference evidence="7 8" key="1">
    <citation type="submission" date="2017-11" db="EMBL/GenBank/DDBJ databases">
        <title>Genomic Encyclopedia of Archaeal and Bacterial Type Strains, Phase II (KMG-II): From Individual Species to Whole Genera.</title>
        <authorList>
            <person name="Goeker M."/>
        </authorList>
    </citation>
    <scope>NUCLEOTIDE SEQUENCE [LARGE SCALE GENOMIC DNA]</scope>
    <source>
        <strain evidence="7 8">DSM 25625</strain>
    </source>
</reference>
<keyword evidence="8" id="KW-1185">Reference proteome</keyword>
<organism evidence="7 8">
    <name type="scientific">Compostimonas suwonensis</name>
    <dbReference type="NCBI Taxonomy" id="1048394"/>
    <lineage>
        <taxon>Bacteria</taxon>
        <taxon>Bacillati</taxon>
        <taxon>Actinomycetota</taxon>
        <taxon>Actinomycetes</taxon>
        <taxon>Micrococcales</taxon>
        <taxon>Microbacteriaceae</taxon>
        <taxon>Compostimonas</taxon>
    </lineage>
</organism>
<evidence type="ECO:0000256" key="4">
    <source>
        <dbReference type="PROSITE-ProRule" id="PRU00335"/>
    </source>
</evidence>
<dbReference type="OrthoDB" id="3196926at2"/>
<dbReference type="EMBL" id="PGFB01000003">
    <property type="protein sequence ID" value="PJJ62144.1"/>
    <property type="molecule type" value="Genomic_DNA"/>
</dbReference>
<dbReference type="PANTHER" id="PTHR47506:SF3">
    <property type="entry name" value="HTH-TYPE TRANSCRIPTIONAL REGULATOR LMRA"/>
    <property type="match status" value="1"/>
</dbReference>
<feature type="domain" description="HTH tetR-type" evidence="6">
    <location>
        <begin position="24"/>
        <end position="84"/>
    </location>
</feature>
<dbReference type="Pfam" id="PF00440">
    <property type="entry name" value="TetR_N"/>
    <property type="match status" value="1"/>
</dbReference>
<proteinExistence type="predicted"/>
<accession>A0A2M9BW47</accession>
<comment type="caution">
    <text evidence="7">The sequence shown here is derived from an EMBL/GenBank/DDBJ whole genome shotgun (WGS) entry which is preliminary data.</text>
</comment>
<dbReference type="InterPro" id="IPR036271">
    <property type="entry name" value="Tet_transcr_reg_TetR-rel_C_sf"/>
</dbReference>
<evidence type="ECO:0000259" key="6">
    <source>
        <dbReference type="PROSITE" id="PS50977"/>
    </source>
</evidence>
<dbReference type="InterPro" id="IPR001647">
    <property type="entry name" value="HTH_TetR"/>
</dbReference>
<protein>
    <submittedName>
        <fullName evidence="7">AcrR family transcriptional regulator</fullName>
    </submittedName>
</protein>
<dbReference type="PROSITE" id="PS01081">
    <property type="entry name" value="HTH_TETR_1"/>
    <property type="match status" value="1"/>
</dbReference>
<keyword evidence="2 4" id="KW-0238">DNA-binding</keyword>
<feature type="compositionally biased region" description="Polar residues" evidence="5">
    <location>
        <begin position="1"/>
        <end position="13"/>
    </location>
</feature>
<feature type="DNA-binding region" description="H-T-H motif" evidence="4">
    <location>
        <begin position="47"/>
        <end position="66"/>
    </location>
</feature>
<evidence type="ECO:0000313" key="8">
    <source>
        <dbReference type="Proteomes" id="UP000230161"/>
    </source>
</evidence>
<keyword evidence="1" id="KW-0805">Transcription regulation</keyword>
<evidence type="ECO:0000256" key="3">
    <source>
        <dbReference type="ARBA" id="ARBA00023163"/>
    </source>
</evidence>
<dbReference type="PRINTS" id="PR00455">
    <property type="entry name" value="HTHTETR"/>
</dbReference>
<keyword evidence="3" id="KW-0804">Transcription</keyword>
<evidence type="ECO:0000256" key="5">
    <source>
        <dbReference type="SAM" id="MobiDB-lite"/>
    </source>
</evidence>
<dbReference type="PROSITE" id="PS50977">
    <property type="entry name" value="HTH_TETR_2"/>
    <property type="match status" value="1"/>
</dbReference>
<dbReference type="GO" id="GO:0003677">
    <property type="term" value="F:DNA binding"/>
    <property type="evidence" value="ECO:0007669"/>
    <property type="project" value="UniProtKB-UniRule"/>
</dbReference>
<evidence type="ECO:0000313" key="7">
    <source>
        <dbReference type="EMBL" id="PJJ62144.1"/>
    </source>
</evidence>
<dbReference type="SUPFAM" id="SSF46689">
    <property type="entry name" value="Homeodomain-like"/>
    <property type="match status" value="1"/>
</dbReference>
<dbReference type="InterPro" id="IPR009057">
    <property type="entry name" value="Homeodomain-like_sf"/>
</dbReference>
<feature type="region of interest" description="Disordered" evidence="5">
    <location>
        <begin position="1"/>
        <end position="26"/>
    </location>
</feature>
<evidence type="ECO:0000256" key="1">
    <source>
        <dbReference type="ARBA" id="ARBA00023015"/>
    </source>
</evidence>
<sequence length="206" mass="21900">MDTASTPSGSTRRTAGPTAAAVRPKPRERVIDAASRLFYTKGMHAVSVDELSHEAQVSKRSLYAYFANKDEIAAATMRERGPQLAALAIPAGDEGTPRQRILGVFALLREHGAGPDFHGCPLVSMASELRDPSHPASQLAKQQKIGLQDYFEQQARLAGAVDPTSLAIQLTMLFDGANAYLVVRDEPLPDAADAAVLALLTAHGVG</sequence>
<dbReference type="Gene3D" id="1.10.357.10">
    <property type="entry name" value="Tetracycline Repressor, domain 2"/>
    <property type="match status" value="1"/>
</dbReference>
<dbReference type="RefSeq" id="WP_100344738.1">
    <property type="nucleotide sequence ID" value="NZ_PGFB01000003.1"/>
</dbReference>
<dbReference type="InterPro" id="IPR023772">
    <property type="entry name" value="DNA-bd_HTH_TetR-type_CS"/>
</dbReference>
<name>A0A2M9BW47_9MICO</name>
<dbReference type="Proteomes" id="UP000230161">
    <property type="component" value="Unassembled WGS sequence"/>
</dbReference>
<evidence type="ECO:0000256" key="2">
    <source>
        <dbReference type="ARBA" id="ARBA00023125"/>
    </source>
</evidence>